<dbReference type="EMBL" id="LT670849">
    <property type="protein sequence ID" value="SHN81723.1"/>
    <property type="molecule type" value="Genomic_DNA"/>
</dbReference>
<evidence type="ECO:0000256" key="1">
    <source>
        <dbReference type="SAM" id="Coils"/>
    </source>
</evidence>
<reference evidence="3" key="1">
    <citation type="submission" date="2016-11" db="EMBL/GenBank/DDBJ databases">
        <authorList>
            <person name="Varghese N."/>
            <person name="Submissions S."/>
        </authorList>
    </citation>
    <scope>NUCLEOTIDE SEQUENCE [LARGE SCALE GENOMIC DNA]</scope>
    <source>
        <strain evidence="3">GAS401</strain>
    </source>
</reference>
<dbReference type="AlphaFoldDB" id="A0A1M7UFF2"/>
<sequence length="67" mass="7468">MSCPFCQSDNASSVLVCATCGRDIAVPESLVLERDALLRKRDVLREALATATSELETWERRKKRPSS</sequence>
<feature type="coiled-coil region" evidence="1">
    <location>
        <begin position="34"/>
        <end position="61"/>
    </location>
</feature>
<evidence type="ECO:0000313" key="2">
    <source>
        <dbReference type="EMBL" id="SHN81723.1"/>
    </source>
</evidence>
<keyword evidence="1" id="KW-0175">Coiled coil</keyword>
<organism evidence="2 3">
    <name type="scientific">Bradyrhizobium erythrophlei</name>
    <dbReference type="NCBI Taxonomy" id="1437360"/>
    <lineage>
        <taxon>Bacteria</taxon>
        <taxon>Pseudomonadati</taxon>
        <taxon>Pseudomonadota</taxon>
        <taxon>Alphaproteobacteria</taxon>
        <taxon>Hyphomicrobiales</taxon>
        <taxon>Nitrobacteraceae</taxon>
        <taxon>Bradyrhizobium</taxon>
    </lineage>
</organism>
<accession>A0A1M7UFF2</accession>
<proteinExistence type="predicted"/>
<keyword evidence="3" id="KW-1185">Reference proteome</keyword>
<name>A0A1M7UFF2_9BRAD</name>
<protein>
    <recommendedName>
        <fullName evidence="4">Zinc-ribbon domain-containing protein</fullName>
    </recommendedName>
</protein>
<gene>
    <name evidence="2" type="ORF">SAMN05444170_4882</name>
</gene>
<evidence type="ECO:0008006" key="4">
    <source>
        <dbReference type="Google" id="ProtNLM"/>
    </source>
</evidence>
<dbReference type="Proteomes" id="UP000184096">
    <property type="component" value="Chromosome I"/>
</dbReference>
<evidence type="ECO:0000313" key="3">
    <source>
        <dbReference type="Proteomes" id="UP000184096"/>
    </source>
</evidence>